<dbReference type="RefSeq" id="WP_007279582.1">
    <property type="nucleotide sequence ID" value="NZ_ABCK01000015.1"/>
</dbReference>
<sequence length="290" mass="31101">MADLDDIRDGSSFGLNTPAKTDGFHLKGLNNGDWGLKNRLSRVFNRKSGRTVMLAFDHGFLMGPTSGLERIDLNIAPLAEHADCLMGTRGMIRSSIPADCETPVCLRTDTGTTILTEMNHNVLIAEEEAIRMNVSAMAAMLAIGDKATEAITIANFSRLVDIGNKYGIPVMGVTAVGKDMARDARYFGMASRVCAENGASIVKTYYTEGFEKVVAACPVPVVIAGGKKLPELEALDLCYKAIQCGAAGVDMGRNVFQSEAPLAMMQAVKAVVHDDSTPAEAFELYQDLAK</sequence>
<protein>
    <submittedName>
        <fullName evidence="1">Aldolase</fullName>
    </submittedName>
</protein>
<dbReference type="PIRSF" id="PIRSF038992">
    <property type="entry name" value="Aldolase_Ia"/>
    <property type="match status" value="1"/>
</dbReference>
<dbReference type="eggNOG" id="COG1830">
    <property type="taxonomic scope" value="Bacteria"/>
</dbReference>
<evidence type="ECO:0000313" key="1">
    <source>
        <dbReference type="EMBL" id="EDM26530.1"/>
    </source>
</evidence>
<dbReference type="InterPro" id="IPR013785">
    <property type="entry name" value="Aldolase_TIM"/>
</dbReference>
<proteinExistence type="predicted"/>
<dbReference type="InterPro" id="IPR041720">
    <property type="entry name" value="FbaB-like"/>
</dbReference>
<dbReference type="Pfam" id="PF01791">
    <property type="entry name" value="DeoC"/>
    <property type="match status" value="1"/>
</dbReference>
<dbReference type="GO" id="GO:0004332">
    <property type="term" value="F:fructose-bisphosphate aldolase activity"/>
    <property type="evidence" value="ECO:0007669"/>
    <property type="project" value="InterPro"/>
</dbReference>
<dbReference type="NCBIfam" id="NF006081">
    <property type="entry name" value="PRK08227.1"/>
    <property type="match status" value="1"/>
</dbReference>
<dbReference type="PANTHER" id="PTHR47916:SF1">
    <property type="entry name" value="3-HYDROXY-5-PHOSPHONOOXYPENTANE-2,4-DIONE THIOLASE"/>
    <property type="match status" value="1"/>
</dbReference>
<accession>A6DNZ8</accession>
<gene>
    <name evidence="1" type="ORF">LNTAR_01942</name>
</gene>
<dbReference type="EMBL" id="ABCK01000015">
    <property type="protein sequence ID" value="EDM26530.1"/>
    <property type="molecule type" value="Genomic_DNA"/>
</dbReference>
<reference evidence="1 2" key="1">
    <citation type="journal article" date="2010" name="J. Bacteriol.">
        <title>Genome sequence of Lentisphaera araneosa HTCC2155T, the type species of the order Lentisphaerales in the phylum Lentisphaerae.</title>
        <authorList>
            <person name="Thrash J.C."/>
            <person name="Cho J.C."/>
            <person name="Vergin K.L."/>
            <person name="Morris R.M."/>
            <person name="Giovannoni S.J."/>
        </authorList>
    </citation>
    <scope>NUCLEOTIDE SEQUENCE [LARGE SCALE GENOMIC DNA]</scope>
    <source>
        <strain evidence="1 2">HTCC2155</strain>
    </source>
</reference>
<dbReference type="PANTHER" id="PTHR47916">
    <property type="entry name" value="FRUCTOSE-BISPHOSPHATE ALDOLASE CLASS 1"/>
    <property type="match status" value="1"/>
</dbReference>
<dbReference type="SUPFAM" id="SSF51569">
    <property type="entry name" value="Aldolase"/>
    <property type="match status" value="1"/>
</dbReference>
<dbReference type="Gene3D" id="3.20.20.70">
    <property type="entry name" value="Aldolase class I"/>
    <property type="match status" value="1"/>
</dbReference>
<comment type="caution">
    <text evidence="1">The sequence shown here is derived from an EMBL/GenBank/DDBJ whole genome shotgun (WGS) entry which is preliminary data.</text>
</comment>
<evidence type="ECO:0000313" key="2">
    <source>
        <dbReference type="Proteomes" id="UP000004947"/>
    </source>
</evidence>
<dbReference type="InterPro" id="IPR050456">
    <property type="entry name" value="DeoC/FbaB_aldolase"/>
</dbReference>
<dbReference type="Proteomes" id="UP000004947">
    <property type="component" value="Unassembled WGS sequence"/>
</dbReference>
<dbReference type="STRING" id="313628.LNTAR_01942"/>
<keyword evidence="2" id="KW-1185">Reference proteome</keyword>
<dbReference type="SMART" id="SM01133">
    <property type="entry name" value="DeoC"/>
    <property type="match status" value="1"/>
</dbReference>
<organism evidence="1 2">
    <name type="scientific">Lentisphaera araneosa HTCC2155</name>
    <dbReference type="NCBI Taxonomy" id="313628"/>
    <lineage>
        <taxon>Bacteria</taxon>
        <taxon>Pseudomonadati</taxon>
        <taxon>Lentisphaerota</taxon>
        <taxon>Lentisphaeria</taxon>
        <taxon>Lentisphaerales</taxon>
        <taxon>Lentisphaeraceae</taxon>
        <taxon>Lentisphaera</taxon>
    </lineage>
</organism>
<dbReference type="OrthoDB" id="5915071at2"/>
<dbReference type="InterPro" id="IPR002915">
    <property type="entry name" value="DeoC/FbaB/LacD_aldolase"/>
</dbReference>
<dbReference type="AlphaFoldDB" id="A6DNZ8"/>
<name>A6DNZ8_9BACT</name>